<keyword evidence="1" id="KW-0614">Plasmid</keyword>
<name>A0A6C0L5Q0_PSEAI</name>
<dbReference type="RefSeq" id="WP_124101448.1">
    <property type="nucleotide sequence ID" value="NZ_BSAO01000026.1"/>
</dbReference>
<evidence type="ECO:0000313" key="1">
    <source>
        <dbReference type="EMBL" id="QHU24550.1"/>
    </source>
</evidence>
<dbReference type="EMBL" id="MN583270">
    <property type="protein sequence ID" value="QHU24550.1"/>
    <property type="molecule type" value="Genomic_DNA"/>
</dbReference>
<proteinExistence type="predicted"/>
<sequence length="62" mass="6879">MTTQPEDLSQSPTPEEVAGMEWWNSLGEIARGYWLARANCGTVADAYAAFKHDQTSRSTESK</sequence>
<organism evidence="1">
    <name type="scientific">Pseudomonas aeruginosa</name>
    <dbReference type="NCBI Taxonomy" id="287"/>
    <lineage>
        <taxon>Bacteria</taxon>
        <taxon>Pseudomonadati</taxon>
        <taxon>Pseudomonadota</taxon>
        <taxon>Gammaproteobacteria</taxon>
        <taxon>Pseudomonadales</taxon>
        <taxon>Pseudomonadaceae</taxon>
        <taxon>Pseudomonas</taxon>
    </lineage>
</organism>
<geneLocation type="plasmid" evidence="1">
    <name>pNK546b</name>
</geneLocation>
<dbReference type="AlphaFoldDB" id="A0A6C0L5Q0"/>
<reference evidence="1" key="1">
    <citation type="submission" date="2019-10" db="EMBL/GenBank/DDBJ databases">
        <title>Extensively Drug-Resistant Pseudomonas aeruginosa ST664 clone carrying KPC-2-encoding megaplasmid in a burn clinic.</title>
        <authorList>
            <person name="Li Z."/>
            <person name="Cai Z."/>
            <person name="Cai Z."/>
            <person name="Zhang Y."/>
            <person name="Fu T."/>
            <person name="Jin Y."/>
            <person name="Cheng Z."/>
            <person name="Jin S."/>
            <person name="Wu W."/>
            <person name="Yang L."/>
            <person name="Bai F."/>
        </authorList>
    </citation>
    <scope>NUCLEOTIDE SEQUENCE</scope>
    <source>
        <strain evidence="1">NK546</strain>
        <plasmid evidence="1">pNK546b</plasmid>
    </source>
</reference>
<accession>A0A6C0L5Q0</accession>
<protein>
    <submittedName>
        <fullName evidence="1">Uncharacterized protein</fullName>
    </submittedName>
</protein>